<dbReference type="PANTHER" id="PTHR30290">
    <property type="entry name" value="PERIPLASMIC BINDING COMPONENT OF ABC TRANSPORTER"/>
    <property type="match status" value="1"/>
</dbReference>
<gene>
    <name evidence="7" type="ORF">R3Q16_33235</name>
</gene>
<name>A0ABU4C539_RHOGO</name>
<dbReference type="EMBL" id="JAWLKB010000048">
    <property type="protein sequence ID" value="MDV6271473.1"/>
    <property type="molecule type" value="Genomic_DNA"/>
</dbReference>
<organism evidence="7 8">
    <name type="scientific">Rhodococcus globerulus</name>
    <dbReference type="NCBI Taxonomy" id="33008"/>
    <lineage>
        <taxon>Bacteria</taxon>
        <taxon>Bacillati</taxon>
        <taxon>Actinomycetota</taxon>
        <taxon>Actinomycetes</taxon>
        <taxon>Mycobacteriales</taxon>
        <taxon>Nocardiaceae</taxon>
        <taxon>Rhodococcus</taxon>
    </lineage>
</organism>
<evidence type="ECO:0000256" key="2">
    <source>
        <dbReference type="ARBA" id="ARBA00022448"/>
    </source>
</evidence>
<evidence type="ECO:0000256" key="3">
    <source>
        <dbReference type="ARBA" id="ARBA00022729"/>
    </source>
</evidence>
<dbReference type="PROSITE" id="PS51257">
    <property type="entry name" value="PROKAR_LIPOPROTEIN"/>
    <property type="match status" value="1"/>
</dbReference>
<protein>
    <submittedName>
        <fullName evidence="7">ABC transporter substrate-binding protein</fullName>
    </submittedName>
</protein>
<accession>A0ABU4C539</accession>
<keyword evidence="3 5" id="KW-0732">Signal</keyword>
<comment type="caution">
    <text evidence="7">The sequence shown here is derived from an EMBL/GenBank/DDBJ whole genome shotgun (WGS) entry which is preliminary data.</text>
</comment>
<dbReference type="Proteomes" id="UP001185927">
    <property type="component" value="Unassembled WGS sequence"/>
</dbReference>
<dbReference type="Pfam" id="PF00496">
    <property type="entry name" value="SBP_bac_5"/>
    <property type="match status" value="1"/>
</dbReference>
<dbReference type="PANTHER" id="PTHR30290:SF9">
    <property type="entry name" value="OLIGOPEPTIDE-BINDING PROTEIN APPA"/>
    <property type="match status" value="1"/>
</dbReference>
<evidence type="ECO:0000259" key="6">
    <source>
        <dbReference type="Pfam" id="PF00496"/>
    </source>
</evidence>
<dbReference type="InterPro" id="IPR039424">
    <property type="entry name" value="SBP_5"/>
</dbReference>
<evidence type="ECO:0000256" key="1">
    <source>
        <dbReference type="ARBA" id="ARBA00005695"/>
    </source>
</evidence>
<keyword evidence="2" id="KW-0813">Transport</keyword>
<feature type="non-terminal residue" evidence="7">
    <location>
        <position position="318"/>
    </location>
</feature>
<reference evidence="7 8" key="1">
    <citation type="submission" date="2023-10" db="EMBL/GenBank/DDBJ databases">
        <title>Development of a sustainable strategy for remediation of hydrocarbon-contaminated territories based on the waste exchange concept.</title>
        <authorList>
            <person name="Krivoruchko A."/>
        </authorList>
    </citation>
    <scope>NUCLEOTIDE SEQUENCE [LARGE SCALE GENOMIC DNA]</scope>
    <source>
        <strain evidence="7 8">IEGM 1203</strain>
    </source>
</reference>
<evidence type="ECO:0000256" key="5">
    <source>
        <dbReference type="SAM" id="SignalP"/>
    </source>
</evidence>
<dbReference type="Gene3D" id="3.40.190.10">
    <property type="entry name" value="Periplasmic binding protein-like II"/>
    <property type="match status" value="1"/>
</dbReference>
<evidence type="ECO:0000313" key="8">
    <source>
        <dbReference type="Proteomes" id="UP001185927"/>
    </source>
</evidence>
<dbReference type="Gene3D" id="3.10.105.10">
    <property type="entry name" value="Dipeptide-binding Protein, Domain 3"/>
    <property type="match status" value="1"/>
</dbReference>
<feature type="domain" description="Solute-binding protein family 5" evidence="6">
    <location>
        <begin position="95"/>
        <end position="318"/>
    </location>
</feature>
<evidence type="ECO:0000256" key="4">
    <source>
        <dbReference type="SAM" id="MobiDB-lite"/>
    </source>
</evidence>
<feature type="signal peptide" evidence="5">
    <location>
        <begin position="1"/>
        <end position="29"/>
    </location>
</feature>
<dbReference type="InterPro" id="IPR000914">
    <property type="entry name" value="SBP_5_dom"/>
</dbReference>
<feature type="chain" id="PRO_5047494798" evidence="5">
    <location>
        <begin position="30"/>
        <end position="318"/>
    </location>
</feature>
<feature type="region of interest" description="Disordered" evidence="4">
    <location>
        <begin position="33"/>
        <end position="58"/>
    </location>
</feature>
<comment type="similarity">
    <text evidence="1">Belongs to the bacterial solute-binding protein 5 family.</text>
</comment>
<sequence length="318" mass="33818">MKPSIPGRLKPIRRAFVPAVLVGVLALSACTSSLDDSSDTKSGDGGPQAGGTLRSSIVDPGGEIDPVVVASPGGTAVVDAVAEKLVRVDAKFQAAPVLATEWTSTPDSLKWTFKIRPGVKFNDGSPLSAADVVATYDRIISPTSTSPAKGSFAGILDKVAAQGESVEFDLSKPFADFPLLLAGNNTQILPANYELGSWKQSYIGTGPFKIASFNQGQGVTFEKNPTYWNADQIYLDTLEFKFFKDQQSRVLALQSGEIDGLYGEPVAANLTSALDKSKYTVTSDPNPGFSAFVFRVDTAPFDDVKVRQAIAWALDRDA</sequence>
<dbReference type="SUPFAM" id="SSF53850">
    <property type="entry name" value="Periplasmic binding protein-like II"/>
    <property type="match status" value="1"/>
</dbReference>
<dbReference type="RefSeq" id="WP_317545945.1">
    <property type="nucleotide sequence ID" value="NZ_JAWLKB010000048.1"/>
</dbReference>
<keyword evidence="8" id="KW-1185">Reference proteome</keyword>
<proteinExistence type="inferred from homology"/>
<evidence type="ECO:0000313" key="7">
    <source>
        <dbReference type="EMBL" id="MDV6271473.1"/>
    </source>
</evidence>